<dbReference type="EMBL" id="AFBI03000021">
    <property type="protein sequence ID" value="EJW04248.1"/>
    <property type="molecule type" value="Genomic_DNA"/>
</dbReference>
<feature type="transmembrane region" description="Helical" evidence="1">
    <location>
        <begin position="296"/>
        <end position="314"/>
    </location>
</feature>
<evidence type="ECO:0000313" key="2">
    <source>
        <dbReference type="EMBL" id="EJW04248.1"/>
    </source>
</evidence>
<reference evidence="3" key="2">
    <citation type="submission" date="2015-07" db="EMBL/GenBank/DDBJ databases">
        <title>Contrasting host-pathogen interactions and genome evolution in two generalist and specialist microsporidian pathogens of mosquitoes.</title>
        <authorList>
            <consortium name="The Broad Institute Genomics Platform"/>
            <consortium name="The Broad Institute Genome Sequencing Center for Infectious Disease"/>
            <person name="Cuomo C.A."/>
            <person name="Sanscrainte N.D."/>
            <person name="Goldberg J.M."/>
            <person name="Heiman D."/>
            <person name="Young S."/>
            <person name="Zeng Q."/>
            <person name="Becnel J.J."/>
            <person name="Birren B.W."/>
        </authorList>
    </citation>
    <scope>NUCLEOTIDE SEQUENCE [LARGE SCALE GENOMIC DNA]</scope>
    <source>
        <strain evidence="3">USNM 41457</strain>
    </source>
</reference>
<dbReference type="HOGENOM" id="CLU_559005_0_0_1"/>
<evidence type="ECO:0000313" key="3">
    <source>
        <dbReference type="Proteomes" id="UP000003163"/>
    </source>
</evidence>
<organism evidence="2 3">
    <name type="scientific">Edhazardia aedis (strain USNM 41457)</name>
    <name type="common">Microsporidian parasite</name>
    <dbReference type="NCBI Taxonomy" id="1003232"/>
    <lineage>
        <taxon>Eukaryota</taxon>
        <taxon>Fungi</taxon>
        <taxon>Fungi incertae sedis</taxon>
        <taxon>Microsporidia</taxon>
        <taxon>Edhazardia</taxon>
    </lineage>
</organism>
<dbReference type="VEuPathDB" id="MicrosporidiaDB:EDEG_01480"/>
<sequence length="488" mass="57884">MEIQNINNKRRLSSKTDRKLHIQTVQTEKKEFCKKYLHEKIFKIFIDTLIIVILHLLLITLLMACCDIRNFFLLLKNTDMYKELLIQDTKKFLLPGIFYIIAILYYSYIKLFSKQKNLRSQNTSDLTNKPIKRVSKILFKFKKSIPIKVISSFISLVKLLCTKIITKRIRIVIFLMLGNYLCLQALKTRKIPFKVEQEKQNKYGDSKKESRKCFFQTKETNLKDNFMLFNVETPQASIIKREFKDENTENPKCKDLIDDIIGHKNIKNKSYSSKMSNQKAAKKIRPNDKKIITEKFLDSILYIFILSLIQYRVLSSEKKYNHTSKNKFLDFFNDAKKIVLKQSLQATMVFNIIRVFLILFLTPSKQSYKDKLSLLLLTKICISLDFCKVVVISFINILYWFILYNLIMYYINVCTRSFLKMSGIHYSIFINNMPVFIEYLTDLIETDSYVAEKLIFGEFDTLEIFNYRDDSASKKRTSKWRYSKRNAT</sequence>
<keyword evidence="1" id="KW-0472">Membrane</keyword>
<feature type="transmembrane region" description="Helical" evidence="1">
    <location>
        <begin position="343"/>
        <end position="362"/>
    </location>
</feature>
<accession>J8ZX39</accession>
<keyword evidence="3" id="KW-1185">Reference proteome</keyword>
<proteinExistence type="predicted"/>
<dbReference type="AlphaFoldDB" id="J8ZX39"/>
<name>J8ZX39_EDHAE</name>
<keyword evidence="1" id="KW-1133">Transmembrane helix</keyword>
<dbReference type="InParanoid" id="J8ZX39"/>
<protein>
    <submittedName>
        <fullName evidence="2">Uncharacterized protein</fullName>
    </submittedName>
</protein>
<gene>
    <name evidence="2" type="ORF">EDEG_01480</name>
</gene>
<reference evidence="2 3" key="1">
    <citation type="submission" date="2011-08" db="EMBL/GenBank/DDBJ databases">
        <authorList>
            <person name="Liu Z.J."/>
            <person name="Shi F.L."/>
            <person name="Lu J.Q."/>
            <person name="Li M."/>
            <person name="Wang Z.L."/>
        </authorList>
    </citation>
    <scope>NUCLEOTIDE SEQUENCE [LARGE SCALE GENOMIC DNA]</scope>
    <source>
        <strain evidence="2 3">USNM 41457</strain>
    </source>
</reference>
<dbReference type="Proteomes" id="UP000003163">
    <property type="component" value="Unassembled WGS sequence"/>
</dbReference>
<evidence type="ECO:0000256" key="1">
    <source>
        <dbReference type="SAM" id="Phobius"/>
    </source>
</evidence>
<feature type="transmembrane region" description="Helical" evidence="1">
    <location>
        <begin position="44"/>
        <end position="72"/>
    </location>
</feature>
<feature type="transmembrane region" description="Helical" evidence="1">
    <location>
        <begin position="92"/>
        <end position="109"/>
    </location>
</feature>
<comment type="caution">
    <text evidence="2">The sequence shown here is derived from an EMBL/GenBank/DDBJ whole genome shotgun (WGS) entry which is preliminary data.</text>
</comment>
<keyword evidence="1" id="KW-0812">Transmembrane</keyword>